<evidence type="ECO:0000313" key="2">
    <source>
        <dbReference type="Proteomes" id="UP000030146"/>
    </source>
</evidence>
<dbReference type="RefSeq" id="WP_039426599.1">
    <property type="nucleotide sequence ID" value="NZ_JRAK01000146.1"/>
</dbReference>
<evidence type="ECO:0000313" key="1">
    <source>
        <dbReference type="EMBL" id="KGN84374.1"/>
    </source>
</evidence>
<accession>A0A0A2F7K3</accession>
<comment type="caution">
    <text evidence="1">The sequence shown here is derived from an EMBL/GenBank/DDBJ whole genome shotgun (WGS) entry which is preliminary data.</text>
</comment>
<gene>
    <name evidence="1" type="ORF">HR15_11070</name>
</gene>
<proteinExistence type="predicted"/>
<dbReference type="Proteomes" id="UP000030146">
    <property type="component" value="Unassembled WGS sequence"/>
</dbReference>
<keyword evidence="2" id="KW-1185">Reference proteome</keyword>
<sequence length="200" mass="23537">MNYFIIRNKKMPWGDYGNTLFRGFLNVMDKEFHDLVTPELERTGPYVPDMYIANTRDLVIKDKVRNIFEDCNITGIKSYRGINKKKIVRLNWEDWDQSLENPQYYPPSGNPENYIIKGKHDESIAKSLPEFWNPQIAEQRVLKVVSKEKDWENFSHLKLCVEPCFDIVCSLPRIIVSERLKGILEANDICSVNFIPIEYE</sequence>
<protein>
    <submittedName>
        <fullName evidence="1">Uncharacterized protein</fullName>
    </submittedName>
</protein>
<dbReference type="EMBL" id="JRAK01000146">
    <property type="protein sequence ID" value="KGN84374.1"/>
    <property type="molecule type" value="Genomic_DNA"/>
</dbReference>
<name>A0A0A2F7K3_9PORP</name>
<reference evidence="1 2" key="1">
    <citation type="submission" date="2014-08" db="EMBL/GenBank/DDBJ databases">
        <title>Porphyromonas gulae strain:COT-052_OH3439 Genome sequencing.</title>
        <authorList>
            <person name="Wallis C."/>
            <person name="Deusch O."/>
            <person name="O'Flynn C."/>
            <person name="Davis I."/>
            <person name="Jospin G."/>
            <person name="Darling A.E."/>
            <person name="Coil D.A."/>
            <person name="Alexiev A."/>
            <person name="Horsfall A."/>
            <person name="Kirkwood N."/>
            <person name="Harris S."/>
            <person name="Eisen J.A."/>
        </authorList>
    </citation>
    <scope>NUCLEOTIDE SEQUENCE [LARGE SCALE GENOMIC DNA]</scope>
    <source>
        <strain evidence="2">COT-052 OH3439</strain>
    </source>
</reference>
<dbReference type="AlphaFoldDB" id="A0A0A2F7K3"/>
<organism evidence="1 2">
    <name type="scientific">Porphyromonas gulae</name>
    <dbReference type="NCBI Taxonomy" id="111105"/>
    <lineage>
        <taxon>Bacteria</taxon>
        <taxon>Pseudomonadati</taxon>
        <taxon>Bacteroidota</taxon>
        <taxon>Bacteroidia</taxon>
        <taxon>Bacteroidales</taxon>
        <taxon>Porphyromonadaceae</taxon>
        <taxon>Porphyromonas</taxon>
    </lineage>
</organism>